<dbReference type="Gene3D" id="3.90.1570.10">
    <property type="entry name" value="tt1808, chain A"/>
    <property type="match status" value="1"/>
</dbReference>
<dbReference type="RefSeq" id="WP_283753981.1">
    <property type="nucleotide sequence ID" value="NZ_JAQOSP010000085.1"/>
</dbReference>
<accession>A0ABT7ATN2</accession>
<dbReference type="Proteomes" id="UP001235303">
    <property type="component" value="Unassembled WGS sequence"/>
</dbReference>
<evidence type="ECO:0000259" key="1">
    <source>
        <dbReference type="Pfam" id="PF05685"/>
    </source>
</evidence>
<proteinExistence type="predicted"/>
<dbReference type="EMBL" id="JAQOSP010000085">
    <property type="protein sequence ID" value="MDJ1170225.1"/>
    <property type="molecule type" value="Genomic_DNA"/>
</dbReference>
<feature type="domain" description="Putative restriction endonuclease" evidence="1">
    <location>
        <begin position="24"/>
        <end position="172"/>
    </location>
</feature>
<organism evidence="2 3">
    <name type="scientific">Roseofilum acuticapitatum BLCC-M154</name>
    <dbReference type="NCBI Taxonomy" id="3022444"/>
    <lineage>
        <taxon>Bacteria</taxon>
        <taxon>Bacillati</taxon>
        <taxon>Cyanobacteriota</taxon>
        <taxon>Cyanophyceae</taxon>
        <taxon>Desertifilales</taxon>
        <taxon>Desertifilaceae</taxon>
        <taxon>Roseofilum</taxon>
        <taxon>Roseofilum acuticapitatum</taxon>
    </lineage>
</organism>
<evidence type="ECO:0000313" key="2">
    <source>
        <dbReference type="EMBL" id="MDJ1170225.1"/>
    </source>
</evidence>
<protein>
    <submittedName>
        <fullName evidence="2">Uma2 family endonuclease</fullName>
    </submittedName>
</protein>
<dbReference type="Pfam" id="PF05685">
    <property type="entry name" value="Uma2"/>
    <property type="match status" value="1"/>
</dbReference>
<dbReference type="GO" id="GO:0004519">
    <property type="term" value="F:endonuclease activity"/>
    <property type="evidence" value="ECO:0007669"/>
    <property type="project" value="UniProtKB-KW"/>
</dbReference>
<dbReference type="PANTHER" id="PTHR47152">
    <property type="entry name" value="SLR2084 PROTEIN-RELATED"/>
    <property type="match status" value="1"/>
</dbReference>
<name>A0ABT7ATN2_9CYAN</name>
<dbReference type="InterPro" id="IPR012296">
    <property type="entry name" value="Nuclease_put_TT1808"/>
</dbReference>
<keyword evidence="2" id="KW-0540">Nuclease</keyword>
<evidence type="ECO:0000313" key="3">
    <source>
        <dbReference type="Proteomes" id="UP001235303"/>
    </source>
</evidence>
<dbReference type="PANTHER" id="PTHR47152:SF1">
    <property type="entry name" value="SLL1186 PROTEIN"/>
    <property type="match status" value="1"/>
</dbReference>
<sequence>MYAIVSREKVQLPPGTVINMPGTWQDYCALRDSRGDQSIPRIKFSHGEILLMSPLPRHGREANILADIVKVLLDRDTRNYEAFTPVTMDIPEERGIEPDYCFYITNWQAAVGKDRINWQTEPPPDLVIEIDVSTYTKAEDYAAYRVPEVWIFKKSGLKIYALQGDRYQQQNTSIYFPEINLFELIENVLKAAAEKGTGIALRELRQSITEK</sequence>
<keyword evidence="3" id="KW-1185">Reference proteome</keyword>
<dbReference type="InterPro" id="IPR008538">
    <property type="entry name" value="Uma2"/>
</dbReference>
<keyword evidence="2" id="KW-0378">Hydrolase</keyword>
<gene>
    <name evidence="2" type="ORF">PMG71_12365</name>
</gene>
<comment type="caution">
    <text evidence="2">The sequence shown here is derived from an EMBL/GenBank/DDBJ whole genome shotgun (WGS) entry which is preliminary data.</text>
</comment>
<keyword evidence="2" id="KW-0255">Endonuclease</keyword>
<reference evidence="2 3" key="1">
    <citation type="submission" date="2023-01" db="EMBL/GenBank/DDBJ databases">
        <title>Novel diversity within Roseofilum (Cyanobacteria; Desertifilaceae) from marine benthic mats with descriptions of four novel species.</title>
        <authorList>
            <person name="Wang Y."/>
            <person name="Berthold D.E."/>
            <person name="Hu J."/>
            <person name="Lefler F.W."/>
            <person name="Laughinghouse H.D. IV."/>
        </authorList>
    </citation>
    <scope>NUCLEOTIDE SEQUENCE [LARGE SCALE GENOMIC DNA]</scope>
    <source>
        <strain evidence="2 3">BLCC-M154</strain>
    </source>
</reference>
<dbReference type="InterPro" id="IPR011335">
    <property type="entry name" value="Restrct_endonuc-II-like"/>
</dbReference>
<dbReference type="CDD" id="cd06260">
    <property type="entry name" value="DUF820-like"/>
    <property type="match status" value="1"/>
</dbReference>
<dbReference type="SUPFAM" id="SSF52980">
    <property type="entry name" value="Restriction endonuclease-like"/>
    <property type="match status" value="1"/>
</dbReference>